<evidence type="ECO:0000313" key="3">
    <source>
        <dbReference type="Proteomes" id="UP000243688"/>
    </source>
</evidence>
<feature type="domain" description="Transposase IS4-like" evidence="1">
    <location>
        <begin position="33"/>
        <end position="94"/>
    </location>
</feature>
<dbReference type="InterPro" id="IPR047647">
    <property type="entry name" value="ISAs1_transpos"/>
</dbReference>
<dbReference type="NCBIfam" id="NF033564">
    <property type="entry name" value="transpos_ISAs1"/>
    <property type="match status" value="1"/>
</dbReference>
<dbReference type="Pfam" id="PF01609">
    <property type="entry name" value="DDE_Tnp_1"/>
    <property type="match status" value="1"/>
</dbReference>
<comment type="caution">
    <text evidence="2">The sequence shown here is derived from an EMBL/GenBank/DDBJ whole genome shotgun (WGS) entry which is preliminary data.</text>
</comment>
<name>A0A2A6DX30_9BACL</name>
<dbReference type="InterPro" id="IPR002559">
    <property type="entry name" value="Transposase_11"/>
</dbReference>
<gene>
    <name evidence="2" type="ORF">BLM47_14330</name>
</gene>
<reference evidence="2 3" key="1">
    <citation type="submission" date="2016-12" db="EMBL/GenBank/DDBJ databases">
        <title>Candidatus Reconcilibacillus cellulovorans genome.</title>
        <authorList>
            <person name="Kolinko S."/>
            <person name="Wu Y.-W."/>
            <person name="Tachea F."/>
            <person name="Denzel E."/>
            <person name="Hiras J."/>
            <person name="Baecker N."/>
            <person name="Chan L.J."/>
            <person name="Eichorst S.A."/>
            <person name="Frey D."/>
            <person name="Adams P.D."/>
            <person name="Pray T."/>
            <person name="Tanjore D."/>
            <person name="Petzold C.J."/>
            <person name="Gladden J.M."/>
            <person name="Simmons B.A."/>
            <person name="Singer S.W."/>
        </authorList>
    </citation>
    <scope>NUCLEOTIDE SEQUENCE [LARGE SCALE GENOMIC DNA]</scope>
    <source>
        <strain evidence="2">JTherm</strain>
    </source>
</reference>
<dbReference type="AlphaFoldDB" id="A0A2A6DX30"/>
<feature type="non-terminal residue" evidence="2">
    <location>
        <position position="94"/>
    </location>
</feature>
<dbReference type="GO" id="GO:0004803">
    <property type="term" value="F:transposase activity"/>
    <property type="evidence" value="ECO:0007669"/>
    <property type="project" value="InterPro"/>
</dbReference>
<organism evidence="2 3">
    <name type="scientific">Candidatus Reconcilbacillus cellulovorans</name>
    <dbReference type="NCBI Taxonomy" id="1906605"/>
    <lineage>
        <taxon>Bacteria</taxon>
        <taxon>Bacillati</taxon>
        <taxon>Bacillota</taxon>
        <taxon>Bacilli</taxon>
        <taxon>Bacillales</taxon>
        <taxon>Paenibacillaceae</taxon>
        <taxon>Candidatus Reconcilbacillus</taxon>
    </lineage>
</organism>
<dbReference type="Proteomes" id="UP000243688">
    <property type="component" value="Unassembled WGS sequence"/>
</dbReference>
<sequence>MEIRQYWLSPASCALVPDHGWCDLEGVGMVEAKRHLQGKVTVERRYYITSLAGDVHEFARAMRSHWGIENGLHWVMDMTFREDQLRIRKRNAAQ</sequence>
<dbReference type="PANTHER" id="PTHR30298">
    <property type="entry name" value="H REPEAT-ASSOCIATED PREDICTED TRANSPOSASE"/>
    <property type="match status" value="1"/>
</dbReference>
<dbReference type="GO" id="GO:0006313">
    <property type="term" value="P:DNA transposition"/>
    <property type="evidence" value="ECO:0007669"/>
    <property type="project" value="InterPro"/>
</dbReference>
<evidence type="ECO:0000259" key="1">
    <source>
        <dbReference type="Pfam" id="PF01609"/>
    </source>
</evidence>
<dbReference type="EMBL" id="MOXJ01000109">
    <property type="protein sequence ID" value="PDO09136.1"/>
    <property type="molecule type" value="Genomic_DNA"/>
</dbReference>
<dbReference type="InterPro" id="IPR051698">
    <property type="entry name" value="Transposase_11-like"/>
</dbReference>
<dbReference type="GO" id="GO:0003677">
    <property type="term" value="F:DNA binding"/>
    <property type="evidence" value="ECO:0007669"/>
    <property type="project" value="InterPro"/>
</dbReference>
<evidence type="ECO:0000313" key="2">
    <source>
        <dbReference type="EMBL" id="PDO09136.1"/>
    </source>
</evidence>
<accession>A0A2A6DX30</accession>
<proteinExistence type="predicted"/>
<protein>
    <submittedName>
        <fullName evidence="2">ISAs1 family transposase</fullName>
    </submittedName>
</protein>
<dbReference type="PANTHER" id="PTHR30298:SF0">
    <property type="entry name" value="PROTEIN YBFL-RELATED"/>
    <property type="match status" value="1"/>
</dbReference>